<sequence>MFESALFYQKAIQRRLPFYFSTPSTWYQNPNNGNIKVPSVVECLALLKGAVFRQGLLNLSPTKIAFSL</sequence>
<protein>
    <submittedName>
        <fullName evidence="1">Uncharacterized protein</fullName>
    </submittedName>
</protein>
<accession>A0ABD6R193</accession>
<dbReference type="EMBL" id="MSTN01000014">
    <property type="protein sequence ID" value="OPD44057.1"/>
    <property type="molecule type" value="Genomic_DNA"/>
</dbReference>
<dbReference type="Proteomes" id="UP000190187">
    <property type="component" value="Unassembled WGS sequence"/>
</dbReference>
<reference evidence="1 2" key="1">
    <citation type="submission" date="2017-01" db="EMBL/GenBank/DDBJ databases">
        <title>Draft Genome Sequence of Bacillus thuringiensis DNG9.</title>
        <authorList>
            <person name="Rosana A.R."/>
            <person name="Daas M.S."/>
            <person name="Acedo J.Z."/>
            <person name="Case R.J."/>
            <person name="Vederas J.C."/>
            <person name="Nateche F."/>
            <person name="Kebbouche-Gana S."/>
        </authorList>
    </citation>
    <scope>NUCLEOTIDE SEQUENCE [LARGE SCALE GENOMIC DNA]</scope>
    <source>
        <strain evidence="1 2">DNG9</strain>
    </source>
</reference>
<dbReference type="RefSeq" id="WP_078994683.1">
    <property type="nucleotide sequence ID" value="NZ_NUFP01000067.1"/>
</dbReference>
<dbReference type="AlphaFoldDB" id="A0ABD6R193"/>
<name>A0ABD6R193_BACTU</name>
<evidence type="ECO:0000313" key="1">
    <source>
        <dbReference type="EMBL" id="OPD44057.1"/>
    </source>
</evidence>
<comment type="caution">
    <text evidence="1">The sequence shown here is derived from an EMBL/GenBank/DDBJ whole genome shotgun (WGS) entry which is preliminary data.</text>
</comment>
<evidence type="ECO:0000313" key="2">
    <source>
        <dbReference type="Proteomes" id="UP000190187"/>
    </source>
</evidence>
<gene>
    <name evidence="1" type="ORF">BVF97_26930</name>
</gene>
<organism evidence="1 2">
    <name type="scientific">Bacillus thuringiensis</name>
    <dbReference type="NCBI Taxonomy" id="1428"/>
    <lineage>
        <taxon>Bacteria</taxon>
        <taxon>Bacillati</taxon>
        <taxon>Bacillota</taxon>
        <taxon>Bacilli</taxon>
        <taxon>Bacillales</taxon>
        <taxon>Bacillaceae</taxon>
        <taxon>Bacillus</taxon>
        <taxon>Bacillus cereus group</taxon>
    </lineage>
</organism>
<proteinExistence type="predicted"/>